<organism evidence="1 2">
    <name type="scientific">Gossypium barbadense</name>
    <name type="common">Sea Island cotton</name>
    <name type="synonym">Hibiscus barbadensis</name>
    <dbReference type="NCBI Taxonomy" id="3634"/>
    <lineage>
        <taxon>Eukaryota</taxon>
        <taxon>Viridiplantae</taxon>
        <taxon>Streptophyta</taxon>
        <taxon>Embryophyta</taxon>
        <taxon>Tracheophyta</taxon>
        <taxon>Spermatophyta</taxon>
        <taxon>Magnoliopsida</taxon>
        <taxon>eudicotyledons</taxon>
        <taxon>Gunneridae</taxon>
        <taxon>Pentapetalae</taxon>
        <taxon>rosids</taxon>
        <taxon>malvids</taxon>
        <taxon>Malvales</taxon>
        <taxon>Malvaceae</taxon>
        <taxon>Malvoideae</taxon>
        <taxon>Gossypium</taxon>
    </lineage>
</organism>
<protein>
    <submittedName>
        <fullName evidence="1">Uncharacterized protein</fullName>
    </submittedName>
</protein>
<evidence type="ECO:0000313" key="1">
    <source>
        <dbReference type="EMBL" id="PPS07153.1"/>
    </source>
</evidence>
<reference evidence="1 2" key="1">
    <citation type="submission" date="2015-01" db="EMBL/GenBank/DDBJ databases">
        <title>Genome of allotetraploid Gossypium barbadense reveals genomic plasticity and fiber elongation in cotton evolution.</title>
        <authorList>
            <person name="Chen X."/>
            <person name="Liu X."/>
            <person name="Zhao B."/>
            <person name="Zheng H."/>
            <person name="Hu Y."/>
            <person name="Lu G."/>
            <person name="Yang C."/>
            <person name="Chen J."/>
            <person name="Shan C."/>
            <person name="Zhang L."/>
            <person name="Zhou Y."/>
            <person name="Wang L."/>
            <person name="Guo W."/>
            <person name="Bai Y."/>
            <person name="Ruan J."/>
            <person name="Shangguan X."/>
            <person name="Mao Y."/>
            <person name="Jiang J."/>
            <person name="Zhu Y."/>
            <person name="Lei J."/>
            <person name="Kang H."/>
            <person name="Chen S."/>
            <person name="He X."/>
            <person name="Wang R."/>
            <person name="Wang Y."/>
            <person name="Chen J."/>
            <person name="Wang L."/>
            <person name="Yu S."/>
            <person name="Wang B."/>
            <person name="Wei J."/>
            <person name="Song S."/>
            <person name="Lu X."/>
            <person name="Gao Z."/>
            <person name="Gu W."/>
            <person name="Deng X."/>
            <person name="Ma D."/>
            <person name="Wang S."/>
            <person name="Liang W."/>
            <person name="Fang L."/>
            <person name="Cai C."/>
            <person name="Zhu X."/>
            <person name="Zhou B."/>
            <person name="Zhang Y."/>
            <person name="Chen Z."/>
            <person name="Xu S."/>
            <person name="Zhu R."/>
            <person name="Wang S."/>
            <person name="Zhang T."/>
            <person name="Zhao G."/>
        </authorList>
    </citation>
    <scope>NUCLEOTIDE SEQUENCE [LARGE SCALE GENOMIC DNA]</scope>
    <source>
        <strain evidence="2">cv. Xinhai21</strain>
        <tissue evidence="1">Leaf</tissue>
    </source>
</reference>
<proteinExistence type="predicted"/>
<evidence type="ECO:0000313" key="2">
    <source>
        <dbReference type="Proteomes" id="UP000239757"/>
    </source>
</evidence>
<dbReference type="AlphaFoldDB" id="A0A2P5XUZ2"/>
<gene>
    <name evidence="1" type="ORF">GOBAR_AA13486</name>
</gene>
<sequence>MPSFSDLTHKLLEFRFGVWCPDHAAINTPTRIPAFFPALIPPPPLAFFTSGLTLLWPILLPGEGDLACAGSDGDGAGVELNGAGAGECVPGEGAGAGECVPGEGAGAGECVPGEGAGAGECIPGEGAGAGECVPGEGAGAGEGWGKMAAKLKKEEKVRRRKTEEGSKRKAMEEGIYKVVNTGYI</sequence>
<name>A0A2P5XUZ2_GOSBA</name>
<dbReference type="Proteomes" id="UP000239757">
    <property type="component" value="Unassembled WGS sequence"/>
</dbReference>
<accession>A0A2P5XUZ2</accession>
<dbReference type="EMBL" id="KZ664175">
    <property type="protein sequence ID" value="PPS07153.1"/>
    <property type="molecule type" value="Genomic_DNA"/>
</dbReference>